<protein>
    <recommendedName>
        <fullName evidence="3">Response regulatory domain-containing protein</fullName>
    </recommendedName>
</protein>
<dbReference type="InterPro" id="IPR011006">
    <property type="entry name" value="CheY-like_superfamily"/>
</dbReference>
<keyword evidence="5" id="KW-1185">Reference proteome</keyword>
<evidence type="ECO:0000313" key="5">
    <source>
        <dbReference type="Proteomes" id="UP000321769"/>
    </source>
</evidence>
<dbReference type="EMBL" id="BJZQ01000014">
    <property type="protein sequence ID" value="GEO90084.1"/>
    <property type="molecule type" value="Genomic_DNA"/>
</dbReference>
<feature type="domain" description="Response regulatory" evidence="3">
    <location>
        <begin position="4"/>
        <end position="122"/>
    </location>
</feature>
<dbReference type="InterPro" id="IPR050595">
    <property type="entry name" value="Bact_response_regulator"/>
</dbReference>
<name>A0A512HXD8_9ACTN</name>
<dbReference type="Pfam" id="PF00072">
    <property type="entry name" value="Response_reg"/>
    <property type="match status" value="1"/>
</dbReference>
<proteinExistence type="predicted"/>
<dbReference type="RefSeq" id="WP_246119703.1">
    <property type="nucleotide sequence ID" value="NZ_BAAAYQ010000005.1"/>
</dbReference>
<accession>A0A512HXD8</accession>
<feature type="modified residue" description="4-aspartylphosphate" evidence="2">
    <location>
        <position position="55"/>
    </location>
</feature>
<comment type="caution">
    <text evidence="4">The sequence shown here is derived from an EMBL/GenBank/DDBJ whole genome shotgun (WGS) entry which is preliminary data.</text>
</comment>
<reference evidence="4 5" key="1">
    <citation type="submission" date="2019-07" db="EMBL/GenBank/DDBJ databases">
        <title>Whole genome shotgun sequence of Aeromicrobium flavum NBRC 107625.</title>
        <authorList>
            <person name="Hosoyama A."/>
            <person name="Uohara A."/>
            <person name="Ohji S."/>
            <person name="Ichikawa N."/>
        </authorList>
    </citation>
    <scope>NUCLEOTIDE SEQUENCE [LARGE SCALE GENOMIC DNA]</scope>
    <source>
        <strain evidence="4 5">NBRC 107625</strain>
    </source>
</reference>
<dbReference type="PANTHER" id="PTHR44591:SF18">
    <property type="entry name" value="REGULATORY PROTEIN"/>
    <property type="match status" value="1"/>
</dbReference>
<dbReference type="SUPFAM" id="SSF52172">
    <property type="entry name" value="CheY-like"/>
    <property type="match status" value="1"/>
</dbReference>
<evidence type="ECO:0000256" key="1">
    <source>
        <dbReference type="ARBA" id="ARBA00022553"/>
    </source>
</evidence>
<dbReference type="InterPro" id="IPR001789">
    <property type="entry name" value="Sig_transdc_resp-reg_receiver"/>
</dbReference>
<dbReference type="PROSITE" id="PS50110">
    <property type="entry name" value="RESPONSE_REGULATORY"/>
    <property type="match status" value="1"/>
</dbReference>
<dbReference type="Gene3D" id="3.40.50.2300">
    <property type="match status" value="1"/>
</dbReference>
<evidence type="ECO:0000256" key="2">
    <source>
        <dbReference type="PROSITE-ProRule" id="PRU00169"/>
    </source>
</evidence>
<dbReference type="AlphaFoldDB" id="A0A512HXD8"/>
<dbReference type="Proteomes" id="UP000321769">
    <property type="component" value="Unassembled WGS sequence"/>
</dbReference>
<gene>
    <name evidence="4" type="ORF">AFL01nite_24110</name>
</gene>
<evidence type="ECO:0000259" key="3">
    <source>
        <dbReference type="PROSITE" id="PS50110"/>
    </source>
</evidence>
<organism evidence="4 5">
    <name type="scientific">Aeromicrobium flavum</name>
    <dbReference type="NCBI Taxonomy" id="416568"/>
    <lineage>
        <taxon>Bacteria</taxon>
        <taxon>Bacillati</taxon>
        <taxon>Actinomycetota</taxon>
        <taxon>Actinomycetes</taxon>
        <taxon>Propionibacteriales</taxon>
        <taxon>Nocardioidaceae</taxon>
        <taxon>Aeromicrobium</taxon>
    </lineage>
</organism>
<sequence>MPPTVLVVDDTASIRFLIRTNLELAGFDVIEADDGQDCLDVLAALETLPDVITMDMMMPRMDGVTAITRVRANPRYAGIGLVMVSTQSQQIDLNRAAAAGVDEYVTKPFDPDTLISTVRRVLESRR</sequence>
<dbReference type="SMART" id="SM00448">
    <property type="entry name" value="REC"/>
    <property type="match status" value="1"/>
</dbReference>
<evidence type="ECO:0000313" key="4">
    <source>
        <dbReference type="EMBL" id="GEO90084.1"/>
    </source>
</evidence>
<keyword evidence="1 2" id="KW-0597">Phosphoprotein</keyword>
<dbReference type="GO" id="GO:0000160">
    <property type="term" value="P:phosphorelay signal transduction system"/>
    <property type="evidence" value="ECO:0007669"/>
    <property type="project" value="InterPro"/>
</dbReference>
<dbReference type="PANTHER" id="PTHR44591">
    <property type="entry name" value="STRESS RESPONSE REGULATOR PROTEIN 1"/>
    <property type="match status" value="1"/>
</dbReference>